<dbReference type="AlphaFoldDB" id="A0A4P6EKQ5"/>
<accession>A0A4P6EKQ5</accession>
<keyword evidence="2" id="KW-1185">Reference proteome</keyword>
<dbReference type="Proteomes" id="UP000291758">
    <property type="component" value="Chromosome"/>
</dbReference>
<evidence type="ECO:0000313" key="1">
    <source>
        <dbReference type="EMBL" id="QAY63184.1"/>
    </source>
</evidence>
<proteinExistence type="predicted"/>
<dbReference type="KEGG" id="xyl:ET495_07970"/>
<protein>
    <recommendedName>
        <fullName evidence="3">ATP/GTP-binding protein</fullName>
    </recommendedName>
</protein>
<gene>
    <name evidence="1" type="ORF">ET495_07970</name>
</gene>
<evidence type="ECO:0000313" key="2">
    <source>
        <dbReference type="Proteomes" id="UP000291758"/>
    </source>
</evidence>
<name>A0A4P6EKQ5_9MICO</name>
<dbReference type="EMBL" id="CP035495">
    <property type="protein sequence ID" value="QAY63184.1"/>
    <property type="molecule type" value="Genomic_DNA"/>
</dbReference>
<evidence type="ECO:0008006" key="3">
    <source>
        <dbReference type="Google" id="ProtNLM"/>
    </source>
</evidence>
<dbReference type="OrthoDB" id="3381577at2"/>
<organism evidence="1 2">
    <name type="scientific">Xylanimonas allomyrinae</name>
    <dbReference type="NCBI Taxonomy" id="2509459"/>
    <lineage>
        <taxon>Bacteria</taxon>
        <taxon>Bacillati</taxon>
        <taxon>Actinomycetota</taxon>
        <taxon>Actinomycetes</taxon>
        <taxon>Micrococcales</taxon>
        <taxon>Promicromonosporaceae</taxon>
        <taxon>Xylanimonas</taxon>
    </lineage>
</organism>
<reference evidence="1 2" key="1">
    <citation type="submission" date="2019-01" db="EMBL/GenBank/DDBJ databases">
        <title>Genome sequencing of strain 2JSPR-7.</title>
        <authorList>
            <person name="Heo J."/>
            <person name="Kim S.-J."/>
            <person name="Kim J.-S."/>
            <person name="Hong S.-B."/>
            <person name="Kwon S.-W."/>
        </authorList>
    </citation>
    <scope>NUCLEOTIDE SEQUENCE [LARGE SCALE GENOMIC DNA]</scope>
    <source>
        <strain evidence="1 2">2JSPR-7</strain>
    </source>
</reference>
<sequence>MPSSRRSSRRPYGAEHVPVDLDRALGGVRHVSADDGEWTVRPVRGADKTYRCPGCQQEIAPGTAHVVAWSRDAIGGEAAGLDARRHWHRSCWDRRSRLR</sequence>